<evidence type="ECO:0000256" key="6">
    <source>
        <dbReference type="ARBA" id="ARBA00023136"/>
    </source>
</evidence>
<feature type="compositionally biased region" description="Low complexity" evidence="8">
    <location>
        <begin position="230"/>
        <end position="246"/>
    </location>
</feature>
<keyword evidence="6 7" id="KW-0472">Membrane</keyword>
<evidence type="ECO:0000313" key="9">
    <source>
        <dbReference type="EMBL" id="KAG2209550.1"/>
    </source>
</evidence>
<evidence type="ECO:0000256" key="2">
    <source>
        <dbReference type="ARBA" id="ARBA00008917"/>
    </source>
</evidence>
<accession>A0A8H7RFS5</accession>
<comment type="caution">
    <text evidence="9">The sequence shown here is derived from an EMBL/GenBank/DDBJ whole genome shotgun (WGS) entry which is preliminary data.</text>
</comment>
<dbReference type="GO" id="GO:0005789">
    <property type="term" value="C:endoplasmic reticulum membrane"/>
    <property type="evidence" value="ECO:0007669"/>
    <property type="project" value="UniProtKB-SubCell"/>
</dbReference>
<feature type="transmembrane region" description="Helical" evidence="7">
    <location>
        <begin position="104"/>
        <end position="124"/>
    </location>
</feature>
<evidence type="ECO:0000256" key="1">
    <source>
        <dbReference type="ARBA" id="ARBA00004477"/>
    </source>
</evidence>
<feature type="region of interest" description="Disordered" evidence="8">
    <location>
        <begin position="223"/>
        <end position="264"/>
    </location>
</feature>
<feature type="transmembrane region" description="Helical" evidence="7">
    <location>
        <begin position="63"/>
        <end position="84"/>
    </location>
</feature>
<name>A0A8H7RFS5_9FUNG</name>
<evidence type="ECO:0000256" key="4">
    <source>
        <dbReference type="ARBA" id="ARBA00022824"/>
    </source>
</evidence>
<dbReference type="PANTHER" id="PTHR11009">
    <property type="entry name" value="DER1-LIKE PROTEIN, DERLIN"/>
    <property type="match status" value="1"/>
</dbReference>
<keyword evidence="5 7" id="KW-1133">Transmembrane helix</keyword>
<evidence type="ECO:0000256" key="3">
    <source>
        <dbReference type="ARBA" id="ARBA00022692"/>
    </source>
</evidence>
<dbReference type="SUPFAM" id="SSF144091">
    <property type="entry name" value="Rhomboid-like"/>
    <property type="match status" value="1"/>
</dbReference>
<organism evidence="9 10">
    <name type="scientific">Mucor saturninus</name>
    <dbReference type="NCBI Taxonomy" id="64648"/>
    <lineage>
        <taxon>Eukaryota</taxon>
        <taxon>Fungi</taxon>
        <taxon>Fungi incertae sedis</taxon>
        <taxon>Mucoromycota</taxon>
        <taxon>Mucoromycotina</taxon>
        <taxon>Mucoromycetes</taxon>
        <taxon>Mucorales</taxon>
        <taxon>Mucorineae</taxon>
        <taxon>Mucoraceae</taxon>
        <taxon>Mucor</taxon>
    </lineage>
</organism>
<evidence type="ECO:0000256" key="5">
    <source>
        <dbReference type="ARBA" id="ARBA00022989"/>
    </source>
</evidence>
<dbReference type="OrthoDB" id="1716531at2759"/>
<evidence type="ECO:0000256" key="8">
    <source>
        <dbReference type="SAM" id="MobiDB-lite"/>
    </source>
</evidence>
<keyword evidence="4 7" id="KW-0256">Endoplasmic reticulum</keyword>
<keyword evidence="10" id="KW-1185">Reference proteome</keyword>
<evidence type="ECO:0000256" key="7">
    <source>
        <dbReference type="RuleBase" id="RU363059"/>
    </source>
</evidence>
<comment type="similarity">
    <text evidence="2 7">Belongs to the derlin family.</text>
</comment>
<dbReference type="GO" id="GO:0006950">
    <property type="term" value="P:response to stress"/>
    <property type="evidence" value="ECO:0007669"/>
    <property type="project" value="UniProtKB-ARBA"/>
</dbReference>
<comment type="caution">
    <text evidence="7">Lacks conserved residue(s) required for the propagation of feature annotation.</text>
</comment>
<sequence>MPPQQPSQRNEIVEWYQSIPPITKALFTLSIATTTVGSLGLIHPSSLILYWPSVQSKLQLWRLVSCFFYNKFSLGFAFNVYFLYRNSLQLENETFQGQPADYMFFHLFTSSLQLAAASIFKMYVLSDGLLLSIAYLWAQHNAETPVTFMFGIRLKARFLPFAMILMDFLMSGGEIPKASIGGLVSAHIYYYLTTIYPNQGGQRYLQTPSFLRRLFPAQTRGGFRGGFGRPGSTPSGSSSSTATAAPQTNMFGRHTWGSGQRLGS</sequence>
<dbReference type="Proteomes" id="UP000603453">
    <property type="component" value="Unassembled WGS sequence"/>
</dbReference>
<proteinExistence type="inferred from homology"/>
<dbReference type="Pfam" id="PF04511">
    <property type="entry name" value="DER1"/>
    <property type="match status" value="1"/>
</dbReference>
<dbReference type="EMBL" id="JAEPRD010000015">
    <property type="protein sequence ID" value="KAG2209550.1"/>
    <property type="molecule type" value="Genomic_DNA"/>
</dbReference>
<comment type="function">
    <text evidence="7">May be involved in the degradation of misfolded endoplasmic reticulum (ER) luminal proteins.</text>
</comment>
<evidence type="ECO:0000313" key="10">
    <source>
        <dbReference type="Proteomes" id="UP000603453"/>
    </source>
</evidence>
<gene>
    <name evidence="9" type="ORF">INT47_008394</name>
</gene>
<keyword evidence="3 7" id="KW-0812">Transmembrane</keyword>
<dbReference type="InterPro" id="IPR007599">
    <property type="entry name" value="DER1"/>
</dbReference>
<dbReference type="InterPro" id="IPR035952">
    <property type="entry name" value="Rhomboid-like_sf"/>
</dbReference>
<reference evidence="9" key="1">
    <citation type="submission" date="2020-12" db="EMBL/GenBank/DDBJ databases">
        <title>Metabolic potential, ecology and presence of endohyphal bacteria is reflected in genomic diversity of Mucoromycotina.</title>
        <authorList>
            <person name="Muszewska A."/>
            <person name="Okrasinska A."/>
            <person name="Steczkiewicz K."/>
            <person name="Drgas O."/>
            <person name="Orlowska M."/>
            <person name="Perlinska-Lenart U."/>
            <person name="Aleksandrzak-Piekarczyk T."/>
            <person name="Szatraj K."/>
            <person name="Zielenkiewicz U."/>
            <person name="Pilsyk S."/>
            <person name="Malc E."/>
            <person name="Mieczkowski P."/>
            <person name="Kruszewska J.S."/>
            <person name="Biernat P."/>
            <person name="Pawlowska J."/>
        </authorList>
    </citation>
    <scope>NUCLEOTIDE SEQUENCE</scope>
    <source>
        <strain evidence="9">WA0000017839</strain>
    </source>
</reference>
<feature type="transmembrane region" description="Helical" evidence="7">
    <location>
        <begin position="25"/>
        <end position="51"/>
    </location>
</feature>
<comment type="subcellular location">
    <subcellularLocation>
        <location evidence="1 7">Endoplasmic reticulum membrane</location>
        <topology evidence="1 7">Multi-pass membrane protein</topology>
    </subcellularLocation>
</comment>
<protein>
    <recommendedName>
        <fullName evidence="7">Derlin</fullName>
    </recommendedName>
</protein>
<dbReference type="AlphaFoldDB" id="A0A8H7RFS5"/>